<keyword evidence="9" id="KW-1185">Reference proteome</keyword>
<keyword evidence="2" id="KW-0813">Transport</keyword>
<feature type="transmembrane region" description="Helical" evidence="6">
    <location>
        <begin position="37"/>
        <end position="57"/>
    </location>
</feature>
<evidence type="ECO:0000256" key="6">
    <source>
        <dbReference type="SAM" id="Phobius"/>
    </source>
</evidence>
<proteinExistence type="predicted"/>
<evidence type="ECO:0000256" key="3">
    <source>
        <dbReference type="ARBA" id="ARBA00022692"/>
    </source>
</evidence>
<dbReference type="Proteomes" id="UP001646157">
    <property type="component" value="Unassembled WGS sequence"/>
</dbReference>
<keyword evidence="3 6" id="KW-0812">Transmembrane</keyword>
<dbReference type="InterPro" id="IPR011701">
    <property type="entry name" value="MFS"/>
</dbReference>
<reference evidence="8 9" key="1">
    <citation type="submission" date="2021-01" db="EMBL/GenBank/DDBJ databases">
        <title>Genomic Encyclopedia of Type Strains, Phase IV (KMG-IV): sequencing the most valuable type-strain genomes for metagenomic binning, comparative biology and taxonomic classification.</title>
        <authorList>
            <person name="Goeker M."/>
        </authorList>
    </citation>
    <scope>NUCLEOTIDE SEQUENCE [LARGE SCALE GENOMIC DNA]</scope>
    <source>
        <strain evidence="8 9">DSM 24834</strain>
    </source>
</reference>
<dbReference type="PANTHER" id="PTHR23530">
    <property type="entry name" value="TRANSPORT PROTEIN-RELATED"/>
    <property type="match status" value="1"/>
</dbReference>
<dbReference type="PROSITE" id="PS50850">
    <property type="entry name" value="MFS"/>
    <property type="match status" value="1"/>
</dbReference>
<dbReference type="PROSITE" id="PS00216">
    <property type="entry name" value="SUGAR_TRANSPORT_1"/>
    <property type="match status" value="1"/>
</dbReference>
<evidence type="ECO:0000256" key="4">
    <source>
        <dbReference type="ARBA" id="ARBA00022989"/>
    </source>
</evidence>
<evidence type="ECO:0000256" key="5">
    <source>
        <dbReference type="ARBA" id="ARBA00023136"/>
    </source>
</evidence>
<dbReference type="Pfam" id="PF07690">
    <property type="entry name" value="MFS_1"/>
    <property type="match status" value="1"/>
</dbReference>
<feature type="transmembrane region" description="Helical" evidence="6">
    <location>
        <begin position="335"/>
        <end position="357"/>
    </location>
</feature>
<feature type="transmembrane region" description="Helical" evidence="6">
    <location>
        <begin position="278"/>
        <end position="296"/>
    </location>
</feature>
<feature type="transmembrane region" description="Helical" evidence="6">
    <location>
        <begin position="363"/>
        <end position="383"/>
    </location>
</feature>
<sequence length="390" mass="43680">MDYRMNIWKLYAIRIFQSLIPAYVIERLFWEQRGMTIQMVVYTEIIFAITIVLLEVPSGIIADKWGRKNMILLGAFLEGGMFLILIFATEFWHFAAAIFLSGIANSASRGAENALLYDSLLLNGRERSFEKYLGRLNVCDVTSAILAALCGSFLASEFTFEFNYWLSLASMLISVCLSSMLIEPAVKGNTGESVAFKEYIVASVQFFRRNPSVCLMVLSGMVTGASLSFVWEFWQLYLNRLEIPVVYFGLFSAAFMFLSLPGNLLAHILIDRFKYRTLLLTVTAFMSVGFLYVSLIKDFTGLVAISIIFLVSGIIDPLVSGYIHHRMDSSIRATIDSFQSLGLNAVLIMTGLGFGYFSSEFDVFGGFGFIAVICGGYFLYFLITSKDAIE</sequence>
<feature type="transmembrane region" description="Helical" evidence="6">
    <location>
        <begin position="302"/>
        <end position="323"/>
    </location>
</feature>
<evidence type="ECO:0000313" key="9">
    <source>
        <dbReference type="Proteomes" id="UP001646157"/>
    </source>
</evidence>
<dbReference type="InterPro" id="IPR036259">
    <property type="entry name" value="MFS_trans_sf"/>
</dbReference>
<name>A0ABS2NEM1_9BACI</name>
<evidence type="ECO:0000256" key="1">
    <source>
        <dbReference type="ARBA" id="ARBA00004651"/>
    </source>
</evidence>
<feature type="transmembrane region" description="Helical" evidence="6">
    <location>
        <begin position="162"/>
        <end position="182"/>
    </location>
</feature>
<organism evidence="8 9">
    <name type="scientific">Rossellomorea pakistanensis</name>
    <dbReference type="NCBI Taxonomy" id="992288"/>
    <lineage>
        <taxon>Bacteria</taxon>
        <taxon>Bacillati</taxon>
        <taxon>Bacillota</taxon>
        <taxon>Bacilli</taxon>
        <taxon>Bacillales</taxon>
        <taxon>Bacillaceae</taxon>
        <taxon>Rossellomorea</taxon>
    </lineage>
</organism>
<keyword evidence="5 6" id="KW-0472">Membrane</keyword>
<feature type="domain" description="Major facilitator superfamily (MFS) profile" evidence="7">
    <location>
        <begin position="1"/>
        <end position="386"/>
    </location>
</feature>
<gene>
    <name evidence="8" type="ORF">JOC86_002849</name>
</gene>
<accession>A0ABS2NEM1</accession>
<feature type="transmembrane region" description="Helical" evidence="6">
    <location>
        <begin position="213"/>
        <end position="234"/>
    </location>
</feature>
<comment type="caution">
    <text evidence="8">The sequence shown here is derived from an EMBL/GenBank/DDBJ whole genome shotgun (WGS) entry which is preliminary data.</text>
</comment>
<dbReference type="EMBL" id="JAFBDZ010000003">
    <property type="protein sequence ID" value="MBM7586297.1"/>
    <property type="molecule type" value="Genomic_DNA"/>
</dbReference>
<evidence type="ECO:0000256" key="2">
    <source>
        <dbReference type="ARBA" id="ARBA00022448"/>
    </source>
</evidence>
<dbReference type="InterPro" id="IPR020846">
    <property type="entry name" value="MFS_dom"/>
</dbReference>
<evidence type="ECO:0000259" key="7">
    <source>
        <dbReference type="PROSITE" id="PS50850"/>
    </source>
</evidence>
<protein>
    <submittedName>
        <fullName evidence="8">MFS family permease</fullName>
    </submittedName>
</protein>
<dbReference type="InterPro" id="IPR005829">
    <property type="entry name" value="Sugar_transporter_CS"/>
</dbReference>
<keyword evidence="4 6" id="KW-1133">Transmembrane helix</keyword>
<feature type="transmembrane region" description="Helical" evidence="6">
    <location>
        <begin position="132"/>
        <end position="156"/>
    </location>
</feature>
<dbReference type="InterPro" id="IPR053160">
    <property type="entry name" value="MFS_DHA3_Transporter"/>
</dbReference>
<dbReference type="SUPFAM" id="SSF103473">
    <property type="entry name" value="MFS general substrate transporter"/>
    <property type="match status" value="1"/>
</dbReference>
<dbReference type="PANTHER" id="PTHR23530:SF1">
    <property type="entry name" value="PERMEASE, MAJOR FACILITATOR SUPERFAMILY-RELATED"/>
    <property type="match status" value="1"/>
</dbReference>
<dbReference type="Gene3D" id="1.20.1250.20">
    <property type="entry name" value="MFS general substrate transporter like domains"/>
    <property type="match status" value="2"/>
</dbReference>
<feature type="transmembrane region" description="Helical" evidence="6">
    <location>
        <begin position="246"/>
        <end position="266"/>
    </location>
</feature>
<comment type="subcellular location">
    <subcellularLocation>
        <location evidence="1">Cell membrane</location>
        <topology evidence="1">Multi-pass membrane protein</topology>
    </subcellularLocation>
</comment>
<evidence type="ECO:0000313" key="8">
    <source>
        <dbReference type="EMBL" id="MBM7586297.1"/>
    </source>
</evidence>